<dbReference type="GO" id="GO:0008168">
    <property type="term" value="F:methyltransferase activity"/>
    <property type="evidence" value="ECO:0007669"/>
    <property type="project" value="UniProtKB-KW"/>
</dbReference>
<dbReference type="Pfam" id="PF08242">
    <property type="entry name" value="Methyltransf_12"/>
    <property type="match status" value="1"/>
</dbReference>
<dbReference type="Gene3D" id="1.25.40.10">
    <property type="entry name" value="Tetratricopeptide repeat domain"/>
    <property type="match status" value="1"/>
</dbReference>
<dbReference type="PROSITE" id="PS50005">
    <property type="entry name" value="TPR"/>
    <property type="match status" value="1"/>
</dbReference>
<dbReference type="SMART" id="SM00028">
    <property type="entry name" value="TPR"/>
    <property type="match status" value="4"/>
</dbReference>
<dbReference type="STRING" id="49186.SAMN05421647_107215"/>
<dbReference type="InterPro" id="IPR011990">
    <property type="entry name" value="TPR-like_helical_dom_sf"/>
</dbReference>
<feature type="domain" description="Methyltransferase type 12" evidence="2">
    <location>
        <begin position="299"/>
        <end position="390"/>
    </location>
</feature>
<keyword evidence="1" id="KW-0802">TPR repeat</keyword>
<protein>
    <submittedName>
        <fullName evidence="3">Predicted methyltransferase, contains TPR repeat</fullName>
    </submittedName>
</protein>
<dbReference type="Proteomes" id="UP000186895">
    <property type="component" value="Unassembled WGS sequence"/>
</dbReference>
<feature type="repeat" description="TPR" evidence="1">
    <location>
        <begin position="73"/>
        <end position="106"/>
    </location>
</feature>
<dbReference type="EMBL" id="FTMN01000007">
    <property type="protein sequence ID" value="SIQ68916.1"/>
    <property type="molecule type" value="Genomic_DNA"/>
</dbReference>
<evidence type="ECO:0000259" key="2">
    <source>
        <dbReference type="Pfam" id="PF08242"/>
    </source>
</evidence>
<name>A0A1N6UUL7_9GAMM</name>
<sequence>MSAPSLNEALALMNQQAFPAAAAICRQHLAVRADDFNARHLLGLIEFKAGQLLAATKDLQKASRLPVAARFKAQALSNLALVLQARGRLENACEALQQAIEYQPKELAFHLNLLGALEKRSDWSAIIAHLKGFTSLQQHPEARLSLAVALRHTDQNQQALALLETTLNSLDAEAEWALNAAILNQIEPVIKYGQQTNQAAHWLTQVADYMAEEGFATLATPVYQAALELDPSNVSVRHMLSAAAGECTAQAPDAYVESLYDQHADAFEERLTGRLGYQAPTLLAERLPEFTQGAINTLLDLGCGTGLCGQALQPVLHPRNLIGCDLSQQMLSHAAEKSVYTELLHADLMSTLAKPWQADLITATDVLIYTGELSPVLQAAFNALTPGGLFAFTLETCSHSEGVMLDASGRYRHDAQKLLKNAQEQGYEVCVAEEFPLRREQGNMLEGALIILRRPC</sequence>
<dbReference type="Gene3D" id="3.40.50.150">
    <property type="entry name" value="Vaccinia Virus protein VP39"/>
    <property type="match status" value="1"/>
</dbReference>
<dbReference type="PANTHER" id="PTHR43861">
    <property type="entry name" value="TRANS-ACONITATE 2-METHYLTRANSFERASE-RELATED"/>
    <property type="match status" value="1"/>
</dbReference>
<evidence type="ECO:0000313" key="3">
    <source>
        <dbReference type="EMBL" id="SIQ68916.1"/>
    </source>
</evidence>
<dbReference type="PANTHER" id="PTHR43861:SF1">
    <property type="entry name" value="TRANS-ACONITATE 2-METHYLTRANSFERASE"/>
    <property type="match status" value="1"/>
</dbReference>
<dbReference type="InterPro" id="IPR013217">
    <property type="entry name" value="Methyltransf_12"/>
</dbReference>
<organism evidence="3 4">
    <name type="scientific">Marinobacterium stanieri</name>
    <dbReference type="NCBI Taxonomy" id="49186"/>
    <lineage>
        <taxon>Bacteria</taxon>
        <taxon>Pseudomonadati</taxon>
        <taxon>Pseudomonadota</taxon>
        <taxon>Gammaproteobacteria</taxon>
        <taxon>Oceanospirillales</taxon>
        <taxon>Oceanospirillaceae</taxon>
        <taxon>Marinobacterium</taxon>
    </lineage>
</organism>
<dbReference type="InterPro" id="IPR019734">
    <property type="entry name" value="TPR_rpt"/>
</dbReference>
<dbReference type="AlphaFoldDB" id="A0A1N6UUL7"/>
<dbReference type="InterPro" id="IPR029063">
    <property type="entry name" value="SAM-dependent_MTases_sf"/>
</dbReference>
<keyword evidence="3" id="KW-0489">Methyltransferase</keyword>
<dbReference type="CDD" id="cd02440">
    <property type="entry name" value="AdoMet_MTases"/>
    <property type="match status" value="1"/>
</dbReference>
<dbReference type="RefSeq" id="WP_076464123.1">
    <property type="nucleotide sequence ID" value="NZ_FTMN01000007.1"/>
</dbReference>
<keyword evidence="3" id="KW-0808">Transferase</keyword>
<dbReference type="eggNOG" id="COG4976">
    <property type="taxonomic scope" value="Bacteria"/>
</dbReference>
<gene>
    <name evidence="3" type="ORF">SAMN05421647_107215</name>
</gene>
<evidence type="ECO:0000313" key="4">
    <source>
        <dbReference type="Proteomes" id="UP000186895"/>
    </source>
</evidence>
<accession>A0A1N6UUL7</accession>
<keyword evidence="4" id="KW-1185">Reference proteome</keyword>
<dbReference type="SUPFAM" id="SSF48452">
    <property type="entry name" value="TPR-like"/>
    <property type="match status" value="1"/>
</dbReference>
<dbReference type="Pfam" id="PF13181">
    <property type="entry name" value="TPR_8"/>
    <property type="match status" value="1"/>
</dbReference>
<dbReference type="GO" id="GO:0032259">
    <property type="term" value="P:methylation"/>
    <property type="evidence" value="ECO:0007669"/>
    <property type="project" value="UniProtKB-KW"/>
</dbReference>
<evidence type="ECO:0000256" key="1">
    <source>
        <dbReference type="PROSITE-ProRule" id="PRU00339"/>
    </source>
</evidence>
<dbReference type="SUPFAM" id="SSF53335">
    <property type="entry name" value="S-adenosyl-L-methionine-dependent methyltransferases"/>
    <property type="match status" value="1"/>
</dbReference>
<reference evidence="3 4" key="1">
    <citation type="submission" date="2017-01" db="EMBL/GenBank/DDBJ databases">
        <authorList>
            <person name="Mah S.A."/>
            <person name="Swanson W.J."/>
            <person name="Moy G.W."/>
            <person name="Vacquier V.D."/>
        </authorList>
    </citation>
    <scope>NUCLEOTIDE SEQUENCE [LARGE SCALE GENOMIC DNA]</scope>
    <source>
        <strain evidence="3 4">DSM 7027</strain>
    </source>
</reference>
<proteinExistence type="predicted"/>